<dbReference type="Proteomes" id="UP000198788">
    <property type="component" value="Unassembled WGS sequence"/>
</dbReference>
<evidence type="ECO:0000313" key="1">
    <source>
        <dbReference type="EMBL" id="SFS42930.1"/>
    </source>
</evidence>
<gene>
    <name evidence="1" type="ORF">SAMN05192570_1224</name>
</gene>
<dbReference type="EMBL" id="FOZV01000002">
    <property type="protein sequence ID" value="SFS42930.1"/>
    <property type="molecule type" value="Genomic_DNA"/>
</dbReference>
<accession>A0A1I6PS51</accession>
<evidence type="ECO:0000313" key="2">
    <source>
        <dbReference type="Proteomes" id="UP000198788"/>
    </source>
</evidence>
<protein>
    <submittedName>
        <fullName evidence="1">Uncharacterized protein</fullName>
    </submittedName>
</protein>
<dbReference type="AlphaFoldDB" id="A0A1I6PS51"/>
<organism evidence="1 2">
    <name type="scientific">Brevundimonas viscosa</name>
    <dbReference type="NCBI Taxonomy" id="871741"/>
    <lineage>
        <taxon>Bacteria</taxon>
        <taxon>Pseudomonadati</taxon>
        <taxon>Pseudomonadota</taxon>
        <taxon>Alphaproteobacteria</taxon>
        <taxon>Caulobacterales</taxon>
        <taxon>Caulobacteraceae</taxon>
        <taxon>Brevundimonas</taxon>
    </lineage>
</organism>
<sequence>MDDDLKAVVGRVRDCLDDATEASVAVDTGDLRTLLSALRQRDEARTPYEVGDPLAYDIGNGHTLRCTYRGDCEGWPMVTFDADPSSESPIHVRPSRLKRRAILTGSESNAR</sequence>
<proteinExistence type="predicted"/>
<dbReference type="RefSeq" id="WP_092307852.1">
    <property type="nucleotide sequence ID" value="NZ_FOZV01000002.1"/>
</dbReference>
<dbReference type="STRING" id="871741.SAMN05192570_1224"/>
<name>A0A1I6PS51_9CAUL</name>
<keyword evidence="2" id="KW-1185">Reference proteome</keyword>
<reference evidence="2" key="1">
    <citation type="submission" date="2016-10" db="EMBL/GenBank/DDBJ databases">
        <authorList>
            <person name="Varghese N."/>
            <person name="Submissions S."/>
        </authorList>
    </citation>
    <scope>NUCLEOTIDE SEQUENCE [LARGE SCALE GENOMIC DNA]</scope>
    <source>
        <strain evidence="2">CGMCC 1.10683</strain>
    </source>
</reference>